<dbReference type="EMBL" id="JANPWB010000013">
    <property type="protein sequence ID" value="KAJ1107312.1"/>
    <property type="molecule type" value="Genomic_DNA"/>
</dbReference>
<feature type="compositionally biased region" description="Pro residues" evidence="1">
    <location>
        <begin position="19"/>
        <end position="32"/>
    </location>
</feature>
<name>A0AAV7MYA2_PLEWA</name>
<reference evidence="2" key="1">
    <citation type="journal article" date="2022" name="bioRxiv">
        <title>Sequencing and chromosome-scale assembly of the giantPleurodeles waltlgenome.</title>
        <authorList>
            <person name="Brown T."/>
            <person name="Elewa A."/>
            <person name="Iarovenko S."/>
            <person name="Subramanian E."/>
            <person name="Araus A.J."/>
            <person name="Petzold A."/>
            <person name="Susuki M."/>
            <person name="Suzuki K.-i.T."/>
            <person name="Hayashi T."/>
            <person name="Toyoda A."/>
            <person name="Oliveira C."/>
            <person name="Osipova E."/>
            <person name="Leigh N.D."/>
            <person name="Simon A."/>
            <person name="Yun M.H."/>
        </authorList>
    </citation>
    <scope>NUCLEOTIDE SEQUENCE</scope>
    <source>
        <strain evidence="2">20211129_DDA</strain>
        <tissue evidence="2">Liver</tissue>
    </source>
</reference>
<comment type="caution">
    <text evidence="2">The sequence shown here is derived from an EMBL/GenBank/DDBJ whole genome shotgun (WGS) entry which is preliminary data.</text>
</comment>
<dbReference type="Proteomes" id="UP001066276">
    <property type="component" value="Chromosome 9"/>
</dbReference>
<organism evidence="2 3">
    <name type="scientific">Pleurodeles waltl</name>
    <name type="common">Iberian ribbed newt</name>
    <dbReference type="NCBI Taxonomy" id="8319"/>
    <lineage>
        <taxon>Eukaryota</taxon>
        <taxon>Metazoa</taxon>
        <taxon>Chordata</taxon>
        <taxon>Craniata</taxon>
        <taxon>Vertebrata</taxon>
        <taxon>Euteleostomi</taxon>
        <taxon>Amphibia</taxon>
        <taxon>Batrachia</taxon>
        <taxon>Caudata</taxon>
        <taxon>Salamandroidea</taxon>
        <taxon>Salamandridae</taxon>
        <taxon>Pleurodelinae</taxon>
        <taxon>Pleurodeles</taxon>
    </lineage>
</organism>
<accession>A0AAV7MYA2</accession>
<feature type="region of interest" description="Disordered" evidence="1">
    <location>
        <begin position="1"/>
        <end position="52"/>
    </location>
</feature>
<proteinExistence type="predicted"/>
<dbReference type="AlphaFoldDB" id="A0AAV7MYA2"/>
<sequence length="112" mass="12423">MDRSGIHTPHQIASRDPTPEPPPLFTVPPPSPSGIQAVVAQSSQSQEPPEELHSRTAIMVGGLATPSLRCHDHHLTGISRNILDDLIRSYFPMFWLDQEQEQATLACFPQFD</sequence>
<gene>
    <name evidence="2" type="ORF">NDU88_004704</name>
</gene>
<evidence type="ECO:0000313" key="2">
    <source>
        <dbReference type="EMBL" id="KAJ1107312.1"/>
    </source>
</evidence>
<evidence type="ECO:0000256" key="1">
    <source>
        <dbReference type="SAM" id="MobiDB-lite"/>
    </source>
</evidence>
<evidence type="ECO:0000313" key="3">
    <source>
        <dbReference type="Proteomes" id="UP001066276"/>
    </source>
</evidence>
<keyword evidence="3" id="KW-1185">Reference proteome</keyword>
<protein>
    <submittedName>
        <fullName evidence="2">Uncharacterized protein</fullName>
    </submittedName>
</protein>